<keyword evidence="5 8" id="KW-0378">Hydrolase</keyword>
<evidence type="ECO:0000256" key="2">
    <source>
        <dbReference type="ARBA" id="ARBA00009997"/>
    </source>
</evidence>
<evidence type="ECO:0000313" key="9">
    <source>
        <dbReference type="EMBL" id="WKN38245.1"/>
    </source>
</evidence>
<reference evidence="9" key="1">
    <citation type="journal article" date="2023" name="Comput. Struct. Biotechnol. J.">
        <title>Discovery of a novel marine Bacteroidetes with a rich repertoire of carbohydrate-active enzymes.</title>
        <authorList>
            <person name="Chen B."/>
            <person name="Liu G."/>
            <person name="Chen Q."/>
            <person name="Wang H."/>
            <person name="Liu L."/>
            <person name="Tang K."/>
        </authorList>
    </citation>
    <scope>NUCLEOTIDE SEQUENCE</scope>
    <source>
        <strain evidence="9">TK19036</strain>
    </source>
</reference>
<dbReference type="InterPro" id="IPR036702">
    <property type="entry name" value="ComB-like_sf"/>
</dbReference>
<dbReference type="EMBL" id="CP120682">
    <property type="protein sequence ID" value="WKN38245.1"/>
    <property type="molecule type" value="Genomic_DNA"/>
</dbReference>
<evidence type="ECO:0000256" key="8">
    <source>
        <dbReference type="HAMAP-Rule" id="MF_00490"/>
    </source>
</evidence>
<dbReference type="GO" id="GO:0050545">
    <property type="term" value="F:sulfopyruvate decarboxylase activity"/>
    <property type="evidence" value="ECO:0007669"/>
    <property type="project" value="TreeGrafter"/>
</dbReference>
<gene>
    <name evidence="8" type="primary">comB</name>
    <name evidence="9" type="ORF">K4G66_05965</name>
</gene>
<dbReference type="FunFam" id="3.90.1560.10:FF:000001">
    <property type="entry name" value="Probable 2-phosphosulfolactate phosphatase"/>
    <property type="match status" value="1"/>
</dbReference>
<comment type="cofactor">
    <cofactor evidence="1 8">
        <name>Mg(2+)</name>
        <dbReference type="ChEBI" id="CHEBI:18420"/>
    </cofactor>
</comment>
<sequence length="236" mass="25868">MNTIEVCLTPELLKQHSVAEKVVVVVDVLRASSTMVTAFAHGLERLMPVAYVEGCLALQRLGYLSAGERDGAKVEGFNFGNSPYDVMDKSLEGKSLAMTTTNGTLAIERAKDARKLLIGTFLNMSAVVKYLQKLDEPVLVMCAGWKGYINLEDTLFAGALVSALKETHEIQGDSSLTAQLLYESSKDNLLEVVSQASHAQRLKDLSADKDMRYCLQIDEYDVVPVLESEHLVAHTV</sequence>
<comment type="similarity">
    <text evidence="2 8">Belongs to the ComB family.</text>
</comment>
<evidence type="ECO:0000256" key="1">
    <source>
        <dbReference type="ARBA" id="ARBA00001946"/>
    </source>
</evidence>
<dbReference type="AlphaFoldDB" id="A0AA49JHH0"/>
<dbReference type="Pfam" id="PF04029">
    <property type="entry name" value="2-ph_phosp"/>
    <property type="match status" value="1"/>
</dbReference>
<proteinExistence type="inferred from homology"/>
<dbReference type="InterPro" id="IPR005238">
    <property type="entry name" value="ComB-like"/>
</dbReference>
<evidence type="ECO:0000256" key="7">
    <source>
        <dbReference type="ARBA" id="ARBA00033711"/>
    </source>
</evidence>
<reference evidence="9" key="2">
    <citation type="journal article" date="2024" name="Antonie Van Leeuwenhoek">
        <title>Roseihalotalea indica gen. nov., sp. nov., a halophilic Bacteroidetes from mesopelagic Southwest Indian Ocean with higher carbohydrate metabolic potential.</title>
        <authorList>
            <person name="Chen B."/>
            <person name="Zhang M."/>
            <person name="Lin D."/>
            <person name="Ye J."/>
            <person name="Tang K."/>
        </authorList>
    </citation>
    <scope>NUCLEOTIDE SEQUENCE</scope>
    <source>
        <strain evidence="9">TK19036</strain>
    </source>
</reference>
<dbReference type="HAMAP" id="MF_00490">
    <property type="entry name" value="ComB"/>
    <property type="match status" value="1"/>
</dbReference>
<dbReference type="PANTHER" id="PTHR37311:SF1">
    <property type="entry name" value="2-PHOSPHOSULFOLACTATE PHOSPHATASE-RELATED"/>
    <property type="match status" value="1"/>
</dbReference>
<dbReference type="GO" id="GO:0000287">
    <property type="term" value="F:magnesium ion binding"/>
    <property type="evidence" value="ECO:0007669"/>
    <property type="project" value="UniProtKB-UniRule"/>
</dbReference>
<evidence type="ECO:0000256" key="6">
    <source>
        <dbReference type="ARBA" id="ARBA00022842"/>
    </source>
</evidence>
<dbReference type="PANTHER" id="PTHR37311">
    <property type="entry name" value="2-PHOSPHOSULFOLACTATE PHOSPHATASE-RELATED"/>
    <property type="match status" value="1"/>
</dbReference>
<keyword evidence="6 8" id="KW-0460">Magnesium</keyword>
<name>A0AA49JHH0_9BACT</name>
<dbReference type="EC" id="3.1.3.71" evidence="3 8"/>
<evidence type="ECO:0000256" key="3">
    <source>
        <dbReference type="ARBA" id="ARBA00012953"/>
    </source>
</evidence>
<evidence type="ECO:0000256" key="4">
    <source>
        <dbReference type="ARBA" id="ARBA00021948"/>
    </source>
</evidence>
<dbReference type="SUPFAM" id="SSF142823">
    <property type="entry name" value="ComB-like"/>
    <property type="match status" value="1"/>
</dbReference>
<organism evidence="9">
    <name type="scientific">Roseihalotalea indica</name>
    <dbReference type="NCBI Taxonomy" id="2867963"/>
    <lineage>
        <taxon>Bacteria</taxon>
        <taxon>Pseudomonadati</taxon>
        <taxon>Bacteroidota</taxon>
        <taxon>Cytophagia</taxon>
        <taxon>Cytophagales</taxon>
        <taxon>Catalimonadaceae</taxon>
        <taxon>Roseihalotalea</taxon>
    </lineage>
</organism>
<comment type="catalytic activity">
    <reaction evidence="7 8">
        <text>(2R)-O-phospho-3-sulfolactate + H2O = (2R)-3-sulfolactate + phosphate</text>
        <dbReference type="Rhea" id="RHEA:23416"/>
        <dbReference type="ChEBI" id="CHEBI:15377"/>
        <dbReference type="ChEBI" id="CHEBI:15597"/>
        <dbReference type="ChEBI" id="CHEBI:43474"/>
        <dbReference type="ChEBI" id="CHEBI:58738"/>
        <dbReference type="EC" id="3.1.3.71"/>
    </reaction>
</comment>
<evidence type="ECO:0000256" key="5">
    <source>
        <dbReference type="ARBA" id="ARBA00022801"/>
    </source>
</evidence>
<protein>
    <recommendedName>
        <fullName evidence="4 8">Probable 2-phosphosulfolactate phosphatase</fullName>
        <ecNumber evidence="3 8">3.1.3.71</ecNumber>
    </recommendedName>
</protein>
<dbReference type="Gene3D" id="3.90.1560.10">
    <property type="entry name" value="ComB-like"/>
    <property type="match status" value="1"/>
</dbReference>
<dbReference type="GO" id="GO:0050532">
    <property type="term" value="F:2-phosphosulfolactate phosphatase activity"/>
    <property type="evidence" value="ECO:0007669"/>
    <property type="project" value="UniProtKB-UniRule"/>
</dbReference>
<accession>A0AA49JHH0</accession>